<gene>
    <name evidence="3" type="ORF">Pan216_23060</name>
</gene>
<feature type="coiled-coil region" evidence="1">
    <location>
        <begin position="57"/>
        <end position="134"/>
    </location>
</feature>
<evidence type="ECO:0000313" key="4">
    <source>
        <dbReference type="Proteomes" id="UP000317093"/>
    </source>
</evidence>
<name>A0A518B382_9BACT</name>
<keyword evidence="4" id="KW-1185">Reference proteome</keyword>
<dbReference type="EMBL" id="CP036279">
    <property type="protein sequence ID" value="QDU61449.1"/>
    <property type="molecule type" value="Genomic_DNA"/>
</dbReference>
<evidence type="ECO:0000313" key="3">
    <source>
        <dbReference type="EMBL" id="QDU61449.1"/>
    </source>
</evidence>
<dbReference type="Proteomes" id="UP000317093">
    <property type="component" value="Chromosome"/>
</dbReference>
<dbReference type="RefSeq" id="WP_145258042.1">
    <property type="nucleotide sequence ID" value="NZ_CP036279.1"/>
</dbReference>
<organism evidence="3 4">
    <name type="scientific">Kolteria novifilia</name>
    <dbReference type="NCBI Taxonomy" id="2527975"/>
    <lineage>
        <taxon>Bacteria</taxon>
        <taxon>Pseudomonadati</taxon>
        <taxon>Planctomycetota</taxon>
        <taxon>Planctomycetia</taxon>
        <taxon>Kolteriales</taxon>
        <taxon>Kolteriaceae</taxon>
        <taxon>Kolteria</taxon>
    </lineage>
</organism>
<accession>A0A518B382</accession>
<dbReference type="AlphaFoldDB" id="A0A518B382"/>
<keyword evidence="1" id="KW-0175">Coiled coil</keyword>
<feature type="compositionally biased region" description="Low complexity" evidence="2">
    <location>
        <begin position="163"/>
        <end position="172"/>
    </location>
</feature>
<proteinExistence type="predicted"/>
<dbReference type="OrthoDB" id="277538at2"/>
<feature type="region of interest" description="Disordered" evidence="2">
    <location>
        <begin position="159"/>
        <end position="200"/>
    </location>
</feature>
<evidence type="ECO:0000256" key="2">
    <source>
        <dbReference type="SAM" id="MobiDB-lite"/>
    </source>
</evidence>
<protein>
    <submittedName>
        <fullName evidence="3">Uncharacterized protein</fullName>
    </submittedName>
</protein>
<reference evidence="3 4" key="1">
    <citation type="submission" date="2019-02" db="EMBL/GenBank/DDBJ databases">
        <title>Deep-cultivation of Planctomycetes and their phenomic and genomic characterization uncovers novel biology.</title>
        <authorList>
            <person name="Wiegand S."/>
            <person name="Jogler M."/>
            <person name="Boedeker C."/>
            <person name="Pinto D."/>
            <person name="Vollmers J."/>
            <person name="Rivas-Marin E."/>
            <person name="Kohn T."/>
            <person name="Peeters S.H."/>
            <person name="Heuer A."/>
            <person name="Rast P."/>
            <person name="Oberbeckmann S."/>
            <person name="Bunk B."/>
            <person name="Jeske O."/>
            <person name="Meyerdierks A."/>
            <person name="Storesund J.E."/>
            <person name="Kallscheuer N."/>
            <person name="Luecker S."/>
            <person name="Lage O.M."/>
            <person name="Pohl T."/>
            <person name="Merkel B.J."/>
            <person name="Hornburger P."/>
            <person name="Mueller R.-W."/>
            <person name="Bruemmer F."/>
            <person name="Labrenz M."/>
            <person name="Spormann A.M."/>
            <person name="Op den Camp H."/>
            <person name="Overmann J."/>
            <person name="Amann R."/>
            <person name="Jetten M.S.M."/>
            <person name="Mascher T."/>
            <person name="Medema M.H."/>
            <person name="Devos D.P."/>
            <person name="Kaster A.-K."/>
            <person name="Ovreas L."/>
            <person name="Rohde M."/>
            <person name="Galperin M.Y."/>
            <person name="Jogler C."/>
        </authorList>
    </citation>
    <scope>NUCLEOTIDE SEQUENCE [LARGE SCALE GENOMIC DNA]</scope>
    <source>
        <strain evidence="3 4">Pan216</strain>
    </source>
</reference>
<sequence>MSQGVNVRSFESLKVFRSAFVTFGEDAGSALEEARMELNRFLDWILEDQPRYWRGQVRQRQEKLAQAKADLARKKTTAPEGAAREQQTAVRKAKQRVEEAEEMIVVVQKWGRRVQDAVREYDSHARRMEQVLERDQPEAEQRLGRMLEALEAYLAIQAPDVRSSSGAGSLSSVRQDVTESEEPRPPAPSANEDEPTKESE</sequence>
<evidence type="ECO:0000256" key="1">
    <source>
        <dbReference type="SAM" id="Coils"/>
    </source>
</evidence>
<dbReference type="KEGG" id="knv:Pan216_23060"/>